<evidence type="ECO:0000313" key="1">
    <source>
        <dbReference type="EMBL" id="SVB58111.1"/>
    </source>
</evidence>
<proteinExistence type="predicted"/>
<sequence length="84" mass="9213">MQKLIILISSLLLITQSSAVNQTSLIESAELVLNAFGTHDSEPDFQWRDLSPALHDISLYGHSLPEVTQNQLESVGFNFSGSIV</sequence>
<reference evidence="1" key="1">
    <citation type="submission" date="2018-05" db="EMBL/GenBank/DDBJ databases">
        <authorList>
            <person name="Lanie J.A."/>
            <person name="Ng W.-L."/>
            <person name="Kazmierczak K.M."/>
            <person name="Andrzejewski T.M."/>
            <person name="Davidsen T.M."/>
            <person name="Wayne K.J."/>
            <person name="Tettelin H."/>
            <person name="Glass J.I."/>
            <person name="Rusch D."/>
            <person name="Podicherti R."/>
            <person name="Tsui H.-C.T."/>
            <person name="Winkler M.E."/>
        </authorList>
    </citation>
    <scope>NUCLEOTIDE SEQUENCE</scope>
</reference>
<feature type="non-terminal residue" evidence="1">
    <location>
        <position position="84"/>
    </location>
</feature>
<accession>A0A382F7M4</accession>
<protein>
    <submittedName>
        <fullName evidence="1">Uncharacterized protein</fullName>
    </submittedName>
</protein>
<gene>
    <name evidence="1" type="ORF">METZ01_LOCUS210965</name>
</gene>
<dbReference type="AlphaFoldDB" id="A0A382F7M4"/>
<name>A0A382F7M4_9ZZZZ</name>
<dbReference type="EMBL" id="UINC01048055">
    <property type="protein sequence ID" value="SVB58111.1"/>
    <property type="molecule type" value="Genomic_DNA"/>
</dbReference>
<organism evidence="1">
    <name type="scientific">marine metagenome</name>
    <dbReference type="NCBI Taxonomy" id="408172"/>
    <lineage>
        <taxon>unclassified sequences</taxon>
        <taxon>metagenomes</taxon>
        <taxon>ecological metagenomes</taxon>
    </lineage>
</organism>